<keyword evidence="2" id="KW-1185">Reference proteome</keyword>
<proteinExistence type="predicted"/>
<gene>
    <name evidence="1" type="ORF">INT47_007869</name>
</gene>
<name>A0A8H7QKH3_9FUNG</name>
<dbReference type="EMBL" id="JAEPRD010000242">
    <property type="protein sequence ID" value="KAG2193243.1"/>
    <property type="molecule type" value="Genomic_DNA"/>
</dbReference>
<sequence>MTDRLLDLQLYDPSIDTPVEVLHTILLRICKYLVVDLVKCVLKIVLVLYIGSQTSLDSAKKNVLDYLENLQDNCGIVVLFWVEILKPSSKLLRIINIHGSRIARLAIIRTVGVCAQGDSPCDERNIRLLNITRTKLSLWHLRNVICGDEFRFSRILSLLSTVDTAIKDFIVLLHFYDWNNNIPGHNARTGKVKIHLLTHFPQDIRRFGTVMQYEIEKLNPSQDVRLKFVKQSMMRHVIEGSSGLNMNGITEKAGEDVISLIPANDDRVYLDLLGGSRDFINTVTHKTGPTFRSFAILNFVKGKTSGF</sequence>
<protein>
    <submittedName>
        <fullName evidence="1">Uncharacterized protein</fullName>
    </submittedName>
</protein>
<evidence type="ECO:0000313" key="1">
    <source>
        <dbReference type="EMBL" id="KAG2193243.1"/>
    </source>
</evidence>
<dbReference type="AlphaFoldDB" id="A0A8H7QKH3"/>
<evidence type="ECO:0000313" key="2">
    <source>
        <dbReference type="Proteomes" id="UP000603453"/>
    </source>
</evidence>
<dbReference type="OrthoDB" id="2276327at2759"/>
<accession>A0A8H7QKH3</accession>
<dbReference type="Proteomes" id="UP000603453">
    <property type="component" value="Unassembled WGS sequence"/>
</dbReference>
<organism evidence="1 2">
    <name type="scientific">Mucor saturninus</name>
    <dbReference type="NCBI Taxonomy" id="64648"/>
    <lineage>
        <taxon>Eukaryota</taxon>
        <taxon>Fungi</taxon>
        <taxon>Fungi incertae sedis</taxon>
        <taxon>Mucoromycota</taxon>
        <taxon>Mucoromycotina</taxon>
        <taxon>Mucoromycetes</taxon>
        <taxon>Mucorales</taxon>
        <taxon>Mucorineae</taxon>
        <taxon>Mucoraceae</taxon>
        <taxon>Mucor</taxon>
    </lineage>
</organism>
<comment type="caution">
    <text evidence="1">The sequence shown here is derived from an EMBL/GenBank/DDBJ whole genome shotgun (WGS) entry which is preliminary data.</text>
</comment>
<reference evidence="1" key="1">
    <citation type="submission" date="2020-12" db="EMBL/GenBank/DDBJ databases">
        <title>Metabolic potential, ecology and presence of endohyphal bacteria is reflected in genomic diversity of Mucoromycotina.</title>
        <authorList>
            <person name="Muszewska A."/>
            <person name="Okrasinska A."/>
            <person name="Steczkiewicz K."/>
            <person name="Drgas O."/>
            <person name="Orlowska M."/>
            <person name="Perlinska-Lenart U."/>
            <person name="Aleksandrzak-Piekarczyk T."/>
            <person name="Szatraj K."/>
            <person name="Zielenkiewicz U."/>
            <person name="Pilsyk S."/>
            <person name="Malc E."/>
            <person name="Mieczkowski P."/>
            <person name="Kruszewska J.S."/>
            <person name="Biernat P."/>
            <person name="Pawlowska J."/>
        </authorList>
    </citation>
    <scope>NUCLEOTIDE SEQUENCE</scope>
    <source>
        <strain evidence="1">WA0000017839</strain>
    </source>
</reference>